<evidence type="ECO:0000313" key="3">
    <source>
        <dbReference type="Proteomes" id="UP000543642"/>
    </source>
</evidence>
<keyword evidence="2" id="KW-0808">Transferase</keyword>
<keyword evidence="3" id="KW-1185">Reference proteome</keyword>
<dbReference type="InterPro" id="IPR000182">
    <property type="entry name" value="GNAT_dom"/>
</dbReference>
<accession>A0A7W8H904</accession>
<evidence type="ECO:0000313" key="2">
    <source>
        <dbReference type="EMBL" id="MBB5263367.1"/>
    </source>
</evidence>
<dbReference type="Proteomes" id="UP000543642">
    <property type="component" value="Unassembled WGS sequence"/>
</dbReference>
<dbReference type="GO" id="GO:0016747">
    <property type="term" value="F:acyltransferase activity, transferring groups other than amino-acyl groups"/>
    <property type="evidence" value="ECO:0007669"/>
    <property type="project" value="InterPro"/>
</dbReference>
<dbReference type="EMBL" id="JACHFW010000001">
    <property type="protein sequence ID" value="MBB5263367.1"/>
    <property type="molecule type" value="Genomic_DNA"/>
</dbReference>
<dbReference type="SUPFAM" id="SSF55729">
    <property type="entry name" value="Acyl-CoA N-acyltransferases (Nat)"/>
    <property type="match status" value="1"/>
</dbReference>
<dbReference type="RefSeq" id="WP_207720525.1">
    <property type="nucleotide sequence ID" value="NZ_JACHFW010000001.1"/>
</dbReference>
<dbReference type="Gene3D" id="3.40.630.30">
    <property type="match status" value="1"/>
</dbReference>
<dbReference type="InterPro" id="IPR016181">
    <property type="entry name" value="Acyl_CoA_acyltransferase"/>
</dbReference>
<reference evidence="2 3" key="1">
    <citation type="submission" date="2020-08" db="EMBL/GenBank/DDBJ databases">
        <title>Genomic Encyclopedia of Type Strains, Phase IV (KMG-IV): sequencing the most valuable type-strain genomes for metagenomic binning, comparative biology and taxonomic classification.</title>
        <authorList>
            <person name="Goeker M."/>
        </authorList>
    </citation>
    <scope>NUCLEOTIDE SEQUENCE [LARGE SCALE GENOMIC DNA]</scope>
    <source>
        <strain evidence="2 3">DSM 106146</strain>
    </source>
</reference>
<dbReference type="AlphaFoldDB" id="A0A7W8H904"/>
<organism evidence="2 3">
    <name type="scientific">Catenibacillus scindens</name>
    <dbReference type="NCBI Taxonomy" id="673271"/>
    <lineage>
        <taxon>Bacteria</taxon>
        <taxon>Bacillati</taxon>
        <taxon>Bacillota</taxon>
        <taxon>Clostridia</taxon>
        <taxon>Lachnospirales</taxon>
        <taxon>Lachnospiraceae</taxon>
        <taxon>Catenibacillus</taxon>
    </lineage>
</organism>
<gene>
    <name evidence="2" type="ORF">HNP82_000461</name>
</gene>
<comment type="caution">
    <text evidence="2">The sequence shown here is derived from an EMBL/GenBank/DDBJ whole genome shotgun (WGS) entry which is preliminary data.</text>
</comment>
<name>A0A7W8H904_9FIRM</name>
<sequence>MINIFQLSQTFNVRKLTPDDVDQILKLSLGNEIFYQYHPPVATRDSILKDMEMLPPGKDLSDKFYIGIFKELQLIAVMDLISGYPDLETAYIGLFMMDIKFQGKGTGSQIIEECACGLKKMGYRKIRLAVDWDNPQSNSFWRKNHFIVTDEERYISMERIL</sequence>
<proteinExistence type="predicted"/>
<dbReference type="Pfam" id="PF00583">
    <property type="entry name" value="Acetyltransf_1"/>
    <property type="match status" value="1"/>
</dbReference>
<dbReference type="PROSITE" id="PS51186">
    <property type="entry name" value="GNAT"/>
    <property type="match status" value="1"/>
</dbReference>
<evidence type="ECO:0000259" key="1">
    <source>
        <dbReference type="PROSITE" id="PS51186"/>
    </source>
</evidence>
<dbReference type="CDD" id="cd04301">
    <property type="entry name" value="NAT_SF"/>
    <property type="match status" value="1"/>
</dbReference>
<feature type="domain" description="N-acetyltransferase" evidence="1">
    <location>
        <begin position="11"/>
        <end position="161"/>
    </location>
</feature>
<protein>
    <submittedName>
        <fullName evidence="2">RimJ/RimL family protein N-acetyltransferase</fullName>
    </submittedName>
</protein>